<dbReference type="Pfam" id="PF01408">
    <property type="entry name" value="GFO_IDH_MocA"/>
    <property type="match status" value="1"/>
</dbReference>
<dbReference type="InterPro" id="IPR050463">
    <property type="entry name" value="Gfo/Idh/MocA_oxidrdct_glycsds"/>
</dbReference>
<protein>
    <submittedName>
        <fullName evidence="4">Gfo/Idh/MocA family oxidoreductase</fullName>
    </submittedName>
</protein>
<keyword evidence="5" id="KW-1185">Reference proteome</keyword>
<gene>
    <name evidence="4" type="ORF">QJ522_20575</name>
</gene>
<accession>A0AAW6U4M5</accession>
<dbReference type="SUPFAM" id="SSF51735">
    <property type="entry name" value="NAD(P)-binding Rossmann-fold domains"/>
    <property type="match status" value="1"/>
</dbReference>
<feature type="domain" description="Gfo/Idh/MocA-like oxidoreductase N-terminal" evidence="2">
    <location>
        <begin position="44"/>
        <end position="165"/>
    </location>
</feature>
<dbReference type="InterPro" id="IPR006311">
    <property type="entry name" value="TAT_signal"/>
</dbReference>
<dbReference type="AlphaFoldDB" id="A0AAW6U4M5"/>
<evidence type="ECO:0000259" key="3">
    <source>
        <dbReference type="Pfam" id="PF19051"/>
    </source>
</evidence>
<dbReference type="InterPro" id="IPR036291">
    <property type="entry name" value="NAD(P)-bd_dom_sf"/>
</dbReference>
<organism evidence="4 5">
    <name type="scientific">Anaerobaca lacustris</name>
    <dbReference type="NCBI Taxonomy" id="3044600"/>
    <lineage>
        <taxon>Bacteria</taxon>
        <taxon>Pseudomonadati</taxon>
        <taxon>Planctomycetota</taxon>
        <taxon>Phycisphaerae</taxon>
        <taxon>Sedimentisphaerales</taxon>
        <taxon>Anaerobacaceae</taxon>
        <taxon>Anaerobaca</taxon>
    </lineage>
</organism>
<dbReference type="NCBIfam" id="TIGR01409">
    <property type="entry name" value="TAT_signal_seq"/>
    <property type="match status" value="1"/>
</dbReference>
<feature type="domain" description="Gfo/Idh/MocA-like oxidoreductase bacterial type C-terminal" evidence="3">
    <location>
        <begin position="178"/>
        <end position="320"/>
    </location>
</feature>
<dbReference type="Gene3D" id="3.40.50.720">
    <property type="entry name" value="NAD(P)-binding Rossmann-like Domain"/>
    <property type="match status" value="1"/>
</dbReference>
<dbReference type="Pfam" id="PF19051">
    <property type="entry name" value="GFO_IDH_MocA_C2"/>
    <property type="match status" value="1"/>
</dbReference>
<dbReference type="PANTHER" id="PTHR43818">
    <property type="entry name" value="BCDNA.GH03377"/>
    <property type="match status" value="1"/>
</dbReference>
<dbReference type="Proteomes" id="UP001431776">
    <property type="component" value="Unassembled WGS sequence"/>
</dbReference>
<dbReference type="PROSITE" id="PS51318">
    <property type="entry name" value="TAT"/>
    <property type="match status" value="1"/>
</dbReference>
<proteinExistence type="predicted"/>
<keyword evidence="1" id="KW-0560">Oxidoreductase</keyword>
<dbReference type="InterPro" id="IPR019546">
    <property type="entry name" value="TAT_signal_bac_arc"/>
</dbReference>
<dbReference type="GO" id="GO:0016491">
    <property type="term" value="F:oxidoreductase activity"/>
    <property type="evidence" value="ECO:0007669"/>
    <property type="project" value="UniProtKB-KW"/>
</dbReference>
<evidence type="ECO:0000259" key="2">
    <source>
        <dbReference type="Pfam" id="PF01408"/>
    </source>
</evidence>
<evidence type="ECO:0000313" key="5">
    <source>
        <dbReference type="Proteomes" id="UP001431776"/>
    </source>
</evidence>
<evidence type="ECO:0000313" key="4">
    <source>
        <dbReference type="EMBL" id="MDI6451469.1"/>
    </source>
</evidence>
<dbReference type="PANTHER" id="PTHR43818:SF11">
    <property type="entry name" value="BCDNA.GH03377"/>
    <property type="match status" value="1"/>
</dbReference>
<reference evidence="4" key="1">
    <citation type="submission" date="2023-05" db="EMBL/GenBank/DDBJ databases">
        <title>Anaerotaeda fermentans gen. nov., sp. nov., a novel anaerobic planctomycete of the new family within the order Sedimentisphaerales isolated from Taman Peninsula, Russia.</title>
        <authorList>
            <person name="Khomyakova M.A."/>
            <person name="Merkel A.Y."/>
            <person name="Slobodkin A.I."/>
        </authorList>
    </citation>
    <scope>NUCLEOTIDE SEQUENCE</scope>
    <source>
        <strain evidence="4">M17dextr</strain>
    </source>
</reference>
<comment type="caution">
    <text evidence="4">The sequence shown here is derived from an EMBL/GenBank/DDBJ whole genome shotgun (WGS) entry which is preliminary data.</text>
</comment>
<dbReference type="EMBL" id="JASCXX010000037">
    <property type="protein sequence ID" value="MDI6451469.1"/>
    <property type="molecule type" value="Genomic_DNA"/>
</dbReference>
<dbReference type="RefSeq" id="WP_349246876.1">
    <property type="nucleotide sequence ID" value="NZ_JASCXX010000037.1"/>
</dbReference>
<dbReference type="GO" id="GO:0000166">
    <property type="term" value="F:nucleotide binding"/>
    <property type="evidence" value="ECO:0007669"/>
    <property type="project" value="InterPro"/>
</dbReference>
<dbReference type="InterPro" id="IPR000683">
    <property type="entry name" value="Gfo/Idh/MocA-like_OxRdtase_N"/>
</dbReference>
<sequence length="427" mass="46865">MSDSNSKVTRRGFMHGAGALAAAVFVGTSGKPATGQVRGANDRIGVGFIGCGGRSGAHFQAVHWLKTQGKEAVEIVAACDVYRPRLKHRVDGYGGKAYMDYRDLLADPGVDVVCISTPDHVHGYQAIDAVRAGKDVYCEKPVTHWRQFELTKRLAEEVRKSGRAFLLGSQGMHDSAWRQIGKLIQDGLIGQPIHAECGYFRVGDWGERGMPIDDANAKPGPDLDWEAFLGDAPKRPFDVSRFFRWRMYEDYAGGPSTDLFPHSLTPVVHMLGVTMPSTVVATGGKFRYDEREVPDTFNMLIDYPEGVTVAVLGTQGNDHPGSANRGAGGRIPTIRGWEGTLTVEGNEIVFAPAQESKKKPQRVAIEHGEDFVEYWRGLLACCRSRTTQTASPMDLAYHVQTALQMAMLGWKQGKVARFDLAAERIIL</sequence>
<dbReference type="SUPFAM" id="SSF55347">
    <property type="entry name" value="Glyceraldehyde-3-phosphate dehydrogenase-like, C-terminal domain"/>
    <property type="match status" value="1"/>
</dbReference>
<dbReference type="Gene3D" id="3.30.360.10">
    <property type="entry name" value="Dihydrodipicolinate Reductase, domain 2"/>
    <property type="match status" value="1"/>
</dbReference>
<evidence type="ECO:0000256" key="1">
    <source>
        <dbReference type="ARBA" id="ARBA00023002"/>
    </source>
</evidence>
<name>A0AAW6U4M5_9BACT</name>
<dbReference type="InterPro" id="IPR043906">
    <property type="entry name" value="Gfo/Idh/MocA_OxRdtase_bact_C"/>
</dbReference>